<evidence type="ECO:0000313" key="1">
    <source>
        <dbReference type="EMBL" id="WAS89983.1"/>
    </source>
</evidence>
<proteinExistence type="predicted"/>
<dbReference type="RefSeq" id="WP_269032316.1">
    <property type="nucleotide sequence ID" value="NZ_CP114040.1"/>
</dbReference>
<evidence type="ECO:0000313" key="2">
    <source>
        <dbReference type="Proteomes" id="UP001164459"/>
    </source>
</evidence>
<dbReference type="EMBL" id="CP114040">
    <property type="protein sequence ID" value="WAS89983.1"/>
    <property type="molecule type" value="Genomic_DNA"/>
</dbReference>
<organism evidence="1 2">
    <name type="scientific">Nannocystis punicea</name>
    <dbReference type="NCBI Taxonomy" id="2995304"/>
    <lineage>
        <taxon>Bacteria</taxon>
        <taxon>Pseudomonadati</taxon>
        <taxon>Myxococcota</taxon>
        <taxon>Polyangia</taxon>
        <taxon>Nannocystales</taxon>
        <taxon>Nannocystaceae</taxon>
        <taxon>Nannocystis</taxon>
    </lineage>
</organism>
<gene>
    <name evidence="1" type="ORF">O0S08_27635</name>
</gene>
<protein>
    <submittedName>
        <fullName evidence="1">Uncharacterized protein</fullName>
    </submittedName>
</protein>
<sequence>MSYITHSSLIDAGEAVLSLQQVHQLGVALAAIHRRFSPAYGPAAGNHGWYAMDVEFKFDDVADPSAPPSLYIKQARPYPGRGE</sequence>
<name>A0ABY7GSQ4_9BACT</name>
<reference evidence="1" key="1">
    <citation type="submission" date="2022-11" db="EMBL/GenBank/DDBJ databases">
        <title>Minimal conservation of predation-associated metabolite biosynthetic gene clusters underscores biosynthetic potential of Myxococcota including descriptions for ten novel species: Archangium lansinium sp. nov., Myxococcus landrumus sp. nov., Nannocystis bai.</title>
        <authorList>
            <person name="Ahearne A."/>
            <person name="Stevens C."/>
            <person name="Dowd S."/>
        </authorList>
    </citation>
    <scope>NUCLEOTIDE SEQUENCE</scope>
    <source>
        <strain evidence="1">Fl3</strain>
    </source>
</reference>
<dbReference type="Proteomes" id="UP001164459">
    <property type="component" value="Chromosome"/>
</dbReference>
<keyword evidence="2" id="KW-1185">Reference proteome</keyword>
<accession>A0ABY7GSQ4</accession>